<reference evidence="15" key="1">
    <citation type="journal article" date="2014" name="Int. J. Syst. Evol. Microbiol.">
        <title>Complete genome sequence of Corynebacterium casei LMG S-19264T (=DSM 44701T), isolated from a smear-ripened cheese.</title>
        <authorList>
            <consortium name="US DOE Joint Genome Institute (JGI-PGF)"/>
            <person name="Walter F."/>
            <person name="Albersmeier A."/>
            <person name="Kalinowski J."/>
            <person name="Ruckert C."/>
        </authorList>
    </citation>
    <scope>NUCLEOTIDE SEQUENCE</scope>
    <source>
        <strain evidence="15">KCTC 12368</strain>
    </source>
</reference>
<feature type="domain" description="Secretin/TonB short N-terminal" evidence="13">
    <location>
        <begin position="41"/>
        <end position="89"/>
    </location>
</feature>
<dbReference type="Pfam" id="PF00593">
    <property type="entry name" value="TonB_dep_Rec_b-barrel"/>
    <property type="match status" value="1"/>
</dbReference>
<reference evidence="15" key="2">
    <citation type="submission" date="2020-09" db="EMBL/GenBank/DDBJ databases">
        <authorList>
            <person name="Sun Q."/>
            <person name="Kim S."/>
        </authorList>
    </citation>
    <scope>NUCLEOTIDE SEQUENCE</scope>
    <source>
        <strain evidence="15">KCTC 12368</strain>
    </source>
</reference>
<evidence type="ECO:0000313" key="16">
    <source>
        <dbReference type="Proteomes" id="UP000619457"/>
    </source>
</evidence>
<dbReference type="Pfam" id="PF07715">
    <property type="entry name" value="Plug"/>
    <property type="match status" value="1"/>
</dbReference>
<evidence type="ECO:0000256" key="8">
    <source>
        <dbReference type="ARBA" id="ARBA00023136"/>
    </source>
</evidence>
<dbReference type="SUPFAM" id="SSF49464">
    <property type="entry name" value="Carboxypeptidase regulatory domain-like"/>
    <property type="match status" value="1"/>
</dbReference>
<keyword evidence="4" id="KW-0406">Ion transport</keyword>
<dbReference type="InterPro" id="IPR008969">
    <property type="entry name" value="CarboxyPept-like_regulatory"/>
</dbReference>
<evidence type="ECO:0000256" key="11">
    <source>
        <dbReference type="RuleBase" id="RU003357"/>
    </source>
</evidence>
<gene>
    <name evidence="15" type="ORF">GCM10007049_17560</name>
</gene>
<keyword evidence="2 10" id="KW-0813">Transport</keyword>
<keyword evidence="4" id="KW-0410">Iron transport</keyword>
<feature type="domain" description="TonB-dependent receptor-like beta-barrel" evidence="12">
    <location>
        <begin position="443"/>
        <end position="1040"/>
    </location>
</feature>
<feature type="domain" description="TonB-dependent receptor plug" evidence="14">
    <location>
        <begin position="187"/>
        <end position="293"/>
    </location>
</feature>
<dbReference type="AlphaFoldDB" id="A0A918PXU2"/>
<dbReference type="GO" id="GO:0009279">
    <property type="term" value="C:cell outer membrane"/>
    <property type="evidence" value="ECO:0007669"/>
    <property type="project" value="UniProtKB-SubCell"/>
</dbReference>
<comment type="caution">
    <text evidence="15">The sequence shown here is derived from an EMBL/GenBank/DDBJ whole genome shotgun (WGS) entry which is preliminary data.</text>
</comment>
<dbReference type="FunFam" id="2.170.130.10:FF:000003">
    <property type="entry name" value="SusC/RagA family TonB-linked outer membrane protein"/>
    <property type="match status" value="1"/>
</dbReference>
<evidence type="ECO:0000256" key="3">
    <source>
        <dbReference type="ARBA" id="ARBA00022452"/>
    </source>
</evidence>
<protein>
    <submittedName>
        <fullName evidence="15">SusC/RagA family TonB-linked outer membrane protein</fullName>
    </submittedName>
</protein>
<evidence type="ECO:0000313" key="15">
    <source>
        <dbReference type="EMBL" id="GGZ25528.1"/>
    </source>
</evidence>
<dbReference type="GO" id="GO:0006826">
    <property type="term" value="P:iron ion transport"/>
    <property type="evidence" value="ECO:0007669"/>
    <property type="project" value="UniProtKB-KW"/>
</dbReference>
<keyword evidence="9 10" id="KW-0998">Cell outer membrane</keyword>
<dbReference type="Pfam" id="PF13715">
    <property type="entry name" value="CarbopepD_reg_2"/>
    <property type="match status" value="1"/>
</dbReference>
<comment type="similarity">
    <text evidence="10 11">Belongs to the TonB-dependent receptor family.</text>
</comment>
<evidence type="ECO:0000256" key="10">
    <source>
        <dbReference type="PROSITE-ProRule" id="PRU01360"/>
    </source>
</evidence>
<organism evidence="15 16">
    <name type="scientific">Echinicola pacifica</name>
    <dbReference type="NCBI Taxonomy" id="346377"/>
    <lineage>
        <taxon>Bacteria</taxon>
        <taxon>Pseudomonadati</taxon>
        <taxon>Bacteroidota</taxon>
        <taxon>Cytophagia</taxon>
        <taxon>Cytophagales</taxon>
        <taxon>Cyclobacteriaceae</taxon>
        <taxon>Echinicola</taxon>
    </lineage>
</organism>
<dbReference type="Pfam" id="PF07660">
    <property type="entry name" value="STN"/>
    <property type="match status" value="1"/>
</dbReference>
<dbReference type="PROSITE" id="PS52016">
    <property type="entry name" value="TONB_DEPENDENT_REC_3"/>
    <property type="match status" value="1"/>
</dbReference>
<keyword evidence="7 11" id="KW-0798">TonB box</keyword>
<dbReference type="NCBIfam" id="TIGR04056">
    <property type="entry name" value="OMP_RagA_SusC"/>
    <property type="match status" value="1"/>
</dbReference>
<dbReference type="InterPro" id="IPR023996">
    <property type="entry name" value="TonB-dep_OMP_SusC/RagA"/>
</dbReference>
<keyword evidence="3 10" id="KW-1134">Transmembrane beta strand</keyword>
<keyword evidence="5 10" id="KW-0812">Transmembrane</keyword>
<evidence type="ECO:0000256" key="6">
    <source>
        <dbReference type="ARBA" id="ARBA00023004"/>
    </source>
</evidence>
<dbReference type="EMBL" id="BMWX01000003">
    <property type="protein sequence ID" value="GGZ25528.1"/>
    <property type="molecule type" value="Genomic_DNA"/>
</dbReference>
<dbReference type="InterPro" id="IPR012910">
    <property type="entry name" value="Plug_dom"/>
</dbReference>
<keyword evidence="8 10" id="KW-0472">Membrane</keyword>
<dbReference type="InterPro" id="IPR036942">
    <property type="entry name" value="Beta-barrel_TonB_sf"/>
</dbReference>
<dbReference type="NCBIfam" id="TIGR04057">
    <property type="entry name" value="SusC_RagA_signa"/>
    <property type="match status" value="1"/>
</dbReference>
<dbReference type="Gene3D" id="2.170.130.10">
    <property type="entry name" value="TonB-dependent receptor, plug domain"/>
    <property type="match status" value="1"/>
</dbReference>
<evidence type="ECO:0000259" key="14">
    <source>
        <dbReference type="Pfam" id="PF07715"/>
    </source>
</evidence>
<evidence type="ECO:0000256" key="7">
    <source>
        <dbReference type="ARBA" id="ARBA00023077"/>
    </source>
</evidence>
<evidence type="ECO:0000256" key="5">
    <source>
        <dbReference type="ARBA" id="ARBA00022692"/>
    </source>
</evidence>
<evidence type="ECO:0000256" key="1">
    <source>
        <dbReference type="ARBA" id="ARBA00004571"/>
    </source>
</evidence>
<dbReference type="InterPro" id="IPR023997">
    <property type="entry name" value="TonB-dep_OMP_SusC/RagA_CS"/>
</dbReference>
<dbReference type="Gene3D" id="2.60.40.1120">
    <property type="entry name" value="Carboxypeptidase-like, regulatory domain"/>
    <property type="match status" value="1"/>
</dbReference>
<sequence length="1086" mass="120901">MAVLCLGFLPEVQAQQIEVDQGTYTLRSLIEQLESQIDQRFVYNASSIPLEQKLTVDIHEETLDHALEMIFLNSGISYKLQSDHIVLTKHDTAKAEVSGQVKDGETGESLIGVTIRLKGGSGGTTTNEEGRYRLKVDASSTLVFTYIGYQSQEIVVGGKQSIDVQMQMETTGLNEFVVVGYGKQLKEQVTGAISKIDAEELERRPVVSTTAALQGLAPGVTVTQQTGSPGADGGQIRIRGINSFGGSDSSPLILIDGVAGNLDMIDVNQIESISVLKDAASAAIYGSRAANGVVLVTTKRASADSFSLNYKGYIGKSEAIFIPEVTDGLTFMKVFNEANNNDYGYDLYSEADISAFQDQYAINPGNYDWQNAILNGSGLTQNHFISLMANSDKIYVMPSISYADQQGIIENTGFKRIIIRNNMDIKPNDKLAIKFDMSLSNSDRTQIPHEGDVWNYLGRMPTNIPVRRNGLWSEGWVNVNPVAQIAEGGNDKTNTIELMGNLVVDVMPTDWLTLTGKVAPRYRTRNTHEFSKSIMTYNDDGTESGAAYTFTDLTETAYRYYYENYQFLTQIDQSRGEHNFKMLLGTSRETYDQKYLMGYRRNYTYDTYEVLAAGADDATKDNNGSHAQWLLVSAFGRLNYDFKSRYLFEANFRYDGSSRFSPENRWAAFPSFSAGWILSDEPFLQGASGFLDLLKLRASWGKLGNQNIGDTYYPYMETLAVGSISMAENIHQLVTLNTMSNPDLRWEETMVADIGVDISLFENQLSLTADWYKKVTDGILLTLYTSQLTGLNAPYQNAAKVTNTGWELGANYENTIGDFDLNIGFNVSDVRNVITDMKDQTSGTLLRQEKGHSINSIYGYVADGLYQSQEEIDAGPTQFGTLQPGDIRYKDIAGAFDDNNRPIPDGKINDDDKMIIGNTIPRYTYAMNFNLGWKGIQLFAFLQGVGKVDGYLNSHYVIPAINSSAVKTWQLDYWTEDNRDAAFPRLSTTSTNNTQNSTYWMKSASYLRLKNLQIGYNLPQKWIEKVGVKKVFVYANGQNLFTKTDFWEGYDPEINYNASSASGVSLGSGGYYPQVKMYSLGLEIKF</sequence>
<dbReference type="Gene3D" id="2.40.170.20">
    <property type="entry name" value="TonB-dependent receptor, beta-barrel domain"/>
    <property type="match status" value="1"/>
</dbReference>
<keyword evidence="6" id="KW-0408">Iron</keyword>
<evidence type="ECO:0000259" key="12">
    <source>
        <dbReference type="Pfam" id="PF00593"/>
    </source>
</evidence>
<evidence type="ECO:0000256" key="9">
    <source>
        <dbReference type="ARBA" id="ARBA00023237"/>
    </source>
</evidence>
<evidence type="ECO:0000259" key="13">
    <source>
        <dbReference type="Pfam" id="PF07660"/>
    </source>
</evidence>
<dbReference type="Gene3D" id="3.55.50.30">
    <property type="match status" value="1"/>
</dbReference>
<proteinExistence type="inferred from homology"/>
<name>A0A918PXU2_9BACT</name>
<dbReference type="SUPFAM" id="SSF56935">
    <property type="entry name" value="Porins"/>
    <property type="match status" value="1"/>
</dbReference>
<dbReference type="InterPro" id="IPR011662">
    <property type="entry name" value="Secretin/TonB_short_N"/>
</dbReference>
<evidence type="ECO:0000256" key="2">
    <source>
        <dbReference type="ARBA" id="ARBA00022448"/>
    </source>
</evidence>
<keyword evidence="16" id="KW-1185">Reference proteome</keyword>
<dbReference type="InterPro" id="IPR037066">
    <property type="entry name" value="Plug_dom_sf"/>
</dbReference>
<evidence type="ECO:0000256" key="4">
    <source>
        <dbReference type="ARBA" id="ARBA00022496"/>
    </source>
</evidence>
<dbReference type="InterPro" id="IPR039426">
    <property type="entry name" value="TonB-dep_rcpt-like"/>
</dbReference>
<comment type="subcellular location">
    <subcellularLocation>
        <location evidence="1 10">Cell outer membrane</location>
        <topology evidence="1 10">Multi-pass membrane protein</topology>
    </subcellularLocation>
</comment>
<dbReference type="InterPro" id="IPR000531">
    <property type="entry name" value="Beta-barrel_TonB"/>
</dbReference>
<dbReference type="Proteomes" id="UP000619457">
    <property type="component" value="Unassembled WGS sequence"/>
</dbReference>
<accession>A0A918PXU2</accession>